<evidence type="ECO:0000256" key="1">
    <source>
        <dbReference type="SAM" id="Coils"/>
    </source>
</evidence>
<dbReference type="AlphaFoldDB" id="E4YGR3"/>
<accession>E4YGR3</accession>
<dbReference type="EMBL" id="FN654533">
    <property type="protein sequence ID" value="CBY34687.1"/>
    <property type="molecule type" value="Genomic_DNA"/>
</dbReference>
<organism evidence="2">
    <name type="scientific">Oikopleura dioica</name>
    <name type="common">Tunicate</name>
    <dbReference type="NCBI Taxonomy" id="34765"/>
    <lineage>
        <taxon>Eukaryota</taxon>
        <taxon>Metazoa</taxon>
        <taxon>Chordata</taxon>
        <taxon>Tunicata</taxon>
        <taxon>Appendicularia</taxon>
        <taxon>Copelata</taxon>
        <taxon>Oikopleuridae</taxon>
        <taxon>Oikopleura</taxon>
    </lineage>
</organism>
<sequence>MESVTLCEDVDYTDVNNSCTECGEMPEHLIGHLREWHWTSFAYKNDICEKRHCEPCFDEQVALKSRCEECNVGCFSEDTSFTSILDPTFEARSLRGLLNKRIISMREENAIIQSMNTKLMEKISKLEEENRRIIEIHNSTKLINENLKSETNKLEREKNDAIIKIQQESQKSAIKDKEKLRRKDAEILTLKAANQNYKTKLENVEVENKDLIKLMMEIQTEFDSLSKKFSKITNDKLMKTL</sequence>
<proteinExistence type="predicted"/>
<protein>
    <submittedName>
        <fullName evidence="2">Uncharacterized protein</fullName>
    </submittedName>
</protein>
<reference evidence="2" key="1">
    <citation type="journal article" date="2010" name="Science">
        <title>Plasticity of animal genome architecture unmasked by rapid evolution of a pelagic tunicate.</title>
        <authorList>
            <person name="Denoeud F."/>
            <person name="Henriet S."/>
            <person name="Mungpakdee S."/>
            <person name="Aury J.M."/>
            <person name="Da Silva C."/>
            <person name="Brinkmann H."/>
            <person name="Mikhaleva J."/>
            <person name="Olsen L.C."/>
            <person name="Jubin C."/>
            <person name="Canestro C."/>
            <person name="Bouquet J.M."/>
            <person name="Danks G."/>
            <person name="Poulain J."/>
            <person name="Campsteijn C."/>
            <person name="Adamski M."/>
            <person name="Cross I."/>
            <person name="Yadetie F."/>
            <person name="Muffato M."/>
            <person name="Louis A."/>
            <person name="Butcher S."/>
            <person name="Tsagkogeorga G."/>
            <person name="Konrad A."/>
            <person name="Singh S."/>
            <person name="Jensen M.F."/>
            <person name="Cong E.H."/>
            <person name="Eikeseth-Otteraa H."/>
            <person name="Noel B."/>
            <person name="Anthouard V."/>
            <person name="Porcel B.M."/>
            <person name="Kachouri-Lafond R."/>
            <person name="Nishino A."/>
            <person name="Ugolini M."/>
            <person name="Chourrout P."/>
            <person name="Nishida H."/>
            <person name="Aasland R."/>
            <person name="Huzurbazar S."/>
            <person name="Westhof E."/>
            <person name="Delsuc F."/>
            <person name="Lehrach H."/>
            <person name="Reinhardt R."/>
            <person name="Weissenbach J."/>
            <person name="Roy S.W."/>
            <person name="Artiguenave F."/>
            <person name="Postlethwait J.H."/>
            <person name="Manak J.R."/>
            <person name="Thompson E.M."/>
            <person name="Jaillon O."/>
            <person name="Du Pasquier L."/>
            <person name="Boudinot P."/>
            <person name="Liberles D.A."/>
            <person name="Volff J.N."/>
            <person name="Philippe H."/>
            <person name="Lenhard B."/>
            <person name="Roest Crollius H."/>
            <person name="Wincker P."/>
            <person name="Chourrout D."/>
        </authorList>
    </citation>
    <scope>NUCLEOTIDE SEQUENCE [LARGE SCALE GENOMIC DNA]</scope>
</reference>
<feature type="coiled-coil region" evidence="1">
    <location>
        <begin position="109"/>
        <end position="221"/>
    </location>
</feature>
<gene>
    <name evidence="2" type="ORF">GSOID_T00024719001</name>
</gene>
<evidence type="ECO:0000313" key="2">
    <source>
        <dbReference type="EMBL" id="CBY34687.1"/>
    </source>
</evidence>
<keyword evidence="1" id="KW-0175">Coiled coil</keyword>
<dbReference type="Proteomes" id="UP000011014">
    <property type="component" value="Unassembled WGS sequence"/>
</dbReference>
<name>E4YGR3_OIKDI</name>